<evidence type="ECO:0000256" key="3">
    <source>
        <dbReference type="ARBA" id="ARBA00022884"/>
    </source>
</evidence>
<dbReference type="InterPro" id="IPR017334">
    <property type="entry name" value="eIF3_g"/>
</dbReference>
<organism evidence="9 10">
    <name type="scientific">Hydra vulgaris</name>
    <name type="common">Hydra</name>
    <name type="synonym">Hydra attenuata</name>
    <dbReference type="NCBI Taxonomy" id="6087"/>
    <lineage>
        <taxon>Eukaryota</taxon>
        <taxon>Metazoa</taxon>
        <taxon>Cnidaria</taxon>
        <taxon>Hydrozoa</taxon>
        <taxon>Hydroidolina</taxon>
        <taxon>Anthoathecata</taxon>
        <taxon>Aplanulata</taxon>
        <taxon>Hydridae</taxon>
        <taxon>Hydra</taxon>
    </lineage>
</organism>
<comment type="subunit">
    <text evidence="5">Component of the eukaryotic translation initiation factor 3 (eIF-3) complex.</text>
</comment>
<dbReference type="Pfam" id="PF12353">
    <property type="entry name" value="eIF3g"/>
    <property type="match status" value="1"/>
</dbReference>
<keyword evidence="2 5" id="KW-0396">Initiation factor</keyword>
<dbReference type="InterPro" id="IPR000504">
    <property type="entry name" value="RRM_dom"/>
</dbReference>
<proteinExistence type="inferred from homology"/>
<dbReference type="SUPFAM" id="SSF54928">
    <property type="entry name" value="RNA-binding domain, RBD"/>
    <property type="match status" value="1"/>
</dbReference>
<feature type="region of interest" description="Disordered" evidence="7">
    <location>
        <begin position="154"/>
        <end position="207"/>
    </location>
</feature>
<protein>
    <recommendedName>
        <fullName evidence="5">Eukaryotic translation initiation factor 3 subunit G</fullName>
        <shortName evidence="5">eIF3g</shortName>
    </recommendedName>
    <alternativeName>
        <fullName evidence="5">Eukaryotic translation initiation factor 3 RNA-binding subunit</fullName>
        <shortName evidence="5">eIF-3 RNA-binding subunit</shortName>
    </alternativeName>
    <alternativeName>
        <fullName evidence="5">Eukaryotic translation initiation factor 3 subunit 4</fullName>
    </alternativeName>
</protein>
<feature type="region of interest" description="Disordered" evidence="7">
    <location>
        <begin position="1"/>
        <end position="31"/>
    </location>
</feature>
<accession>A0ABM4BEE7</accession>
<feature type="compositionally biased region" description="Basic and acidic residues" evidence="7">
    <location>
        <begin position="154"/>
        <end position="163"/>
    </location>
</feature>
<keyword evidence="3 6" id="KW-0694">RNA-binding</keyword>
<comment type="similarity">
    <text evidence="5">Belongs to the eIF-3 subunit G family.</text>
</comment>
<evidence type="ECO:0000313" key="9">
    <source>
        <dbReference type="Proteomes" id="UP001652625"/>
    </source>
</evidence>
<dbReference type="PROSITE" id="PS50102">
    <property type="entry name" value="RRM"/>
    <property type="match status" value="1"/>
</dbReference>
<dbReference type="InterPro" id="IPR012677">
    <property type="entry name" value="Nucleotide-bd_a/b_plait_sf"/>
</dbReference>
<dbReference type="CDD" id="cd12933">
    <property type="entry name" value="eIF3G"/>
    <property type="match status" value="1"/>
</dbReference>
<sequence>MPEPTEIVKPSWGDMMEDLDGNGSLPPPSQEIKGNIKKLIEYRFNEEGKRVKVTRVYSLETLKVSTSIAKRKTWKKFGLAQRDNPHGPDHSTTFVGEDVYLSFTTNKEELDEDKDDPLKKLKGSSLVKCRICKGDHWTTKCPYKDSLTPLKEMEDKERVKENAEPVTLPNEATGKPAGADKYMPPSLRTGGDTQRRGETMNSRKQADEAATLRVTNLSEDACEADIQELFRPFGSIARVYLAKDKITNQSKGFAFVSYIRREDAARAIKSLQGYGYDHLILNVEWAKPSSHQ</sequence>
<keyword evidence="4 5" id="KW-0648">Protein biosynthesis</keyword>
<evidence type="ECO:0000256" key="4">
    <source>
        <dbReference type="ARBA" id="ARBA00022917"/>
    </source>
</evidence>
<reference evidence="10" key="2">
    <citation type="submission" date="2025-08" db="UniProtKB">
        <authorList>
            <consortium name="RefSeq"/>
        </authorList>
    </citation>
    <scope>IDENTIFICATION</scope>
</reference>
<dbReference type="GO" id="GO:0003743">
    <property type="term" value="F:translation initiation factor activity"/>
    <property type="evidence" value="ECO:0007669"/>
    <property type="project" value="UniProtKB-KW"/>
</dbReference>
<evidence type="ECO:0000256" key="7">
    <source>
        <dbReference type="SAM" id="MobiDB-lite"/>
    </source>
</evidence>
<reference evidence="9" key="1">
    <citation type="submission" date="2025-05" db="UniProtKB">
        <authorList>
            <consortium name="RefSeq"/>
        </authorList>
    </citation>
    <scope>NUCLEOTIDE SEQUENCE [LARGE SCALE GENOMIC DNA]</scope>
</reference>
<evidence type="ECO:0000256" key="1">
    <source>
        <dbReference type="ARBA" id="ARBA00022490"/>
    </source>
</evidence>
<evidence type="ECO:0000259" key="8">
    <source>
        <dbReference type="PROSITE" id="PS50102"/>
    </source>
</evidence>
<comment type="function">
    <text evidence="5">RNA-binding component of the eukaryotic translation initiation factor 3 (eIF-3) complex, which is involved in protein synthesis of a specialized repertoire of mRNAs and, together with other initiation factors, stimulates binding of mRNA and methionyl-tRNAi to the 40S ribosome. The eIF-3 complex specifically targets and initiates translation of a subset of mRNAs involved in cell proliferation. This subunit can bind 18S rRNA.</text>
</comment>
<dbReference type="PIRSF" id="PIRSF037949">
    <property type="entry name" value="Transl_init_eIF-3_RNA-bind"/>
    <property type="match status" value="1"/>
</dbReference>
<keyword evidence="1 5" id="KW-0963">Cytoplasm</keyword>
<dbReference type="RefSeq" id="XP_065647340.1">
    <property type="nucleotide sequence ID" value="XM_065791268.1"/>
</dbReference>
<keyword evidence="9" id="KW-1185">Reference proteome</keyword>
<evidence type="ECO:0000313" key="10">
    <source>
        <dbReference type="RefSeq" id="XP_065647340.1"/>
    </source>
</evidence>
<feature type="domain" description="RRM" evidence="8">
    <location>
        <begin position="210"/>
        <end position="288"/>
    </location>
</feature>
<dbReference type="SMART" id="SM00360">
    <property type="entry name" value="RRM"/>
    <property type="match status" value="1"/>
</dbReference>
<evidence type="ECO:0000256" key="5">
    <source>
        <dbReference type="HAMAP-Rule" id="MF_03006"/>
    </source>
</evidence>
<evidence type="ECO:0000256" key="6">
    <source>
        <dbReference type="PROSITE-ProRule" id="PRU00176"/>
    </source>
</evidence>
<dbReference type="Proteomes" id="UP001652625">
    <property type="component" value="Chromosome 02"/>
</dbReference>
<evidence type="ECO:0000256" key="2">
    <source>
        <dbReference type="ARBA" id="ARBA00022540"/>
    </source>
</evidence>
<dbReference type="InterPro" id="IPR024675">
    <property type="entry name" value="eIF3g_N"/>
</dbReference>
<comment type="subcellular location">
    <subcellularLocation>
        <location evidence="5">Cytoplasm</location>
    </subcellularLocation>
</comment>
<dbReference type="GeneID" id="100208698"/>
<dbReference type="InterPro" id="IPR034240">
    <property type="entry name" value="eIF3G_RRM"/>
</dbReference>
<dbReference type="Pfam" id="PF00076">
    <property type="entry name" value="RRM_1"/>
    <property type="match status" value="1"/>
</dbReference>
<dbReference type="CDD" id="cd12408">
    <property type="entry name" value="RRM_eIF3G_like"/>
    <property type="match status" value="1"/>
</dbReference>
<dbReference type="PANTHER" id="PTHR10352">
    <property type="entry name" value="EUKARYOTIC TRANSLATION INITIATION FACTOR 3 SUBUNIT G"/>
    <property type="match status" value="1"/>
</dbReference>
<dbReference type="HAMAP" id="MF_03006">
    <property type="entry name" value="eIF3g"/>
    <property type="match status" value="1"/>
</dbReference>
<name>A0ABM4BEE7_HYDVU</name>
<gene>
    <name evidence="10" type="primary">LOC100208698</name>
</gene>
<dbReference type="InterPro" id="IPR035979">
    <property type="entry name" value="RBD_domain_sf"/>
</dbReference>
<dbReference type="Gene3D" id="3.30.70.330">
    <property type="match status" value="1"/>
</dbReference>